<dbReference type="InterPro" id="IPR001638">
    <property type="entry name" value="Solute-binding_3/MltF_N"/>
</dbReference>
<dbReference type="AlphaFoldDB" id="A0A1U7JAH4"/>
<sequence length="281" mass="31915">MLVGVVCNCVLFSLGASAWAADAAAQPLTELDRIKQQGRLEVVMFFEDVPPFFMHNRQGVLVGIDPQLAQDIAEKLGVKVSFNRQPQTFDAVIDRLALGEADIAISLLSNTLNRALQVNFSEEYVVLRQTLLANRLQLAQRFPQAQTNDEIRAQLNQAGLKIGVIQGTSYVDFLKTDYPLATPVLYSDFSRMIRDVETGDLFALLYDELEVLNWRYDHPDIGLRLKMILLGDRQDTIAIAVNRQDKELLTWLNLYLAKMRNDGSLDRLIKTYLEHSDWRTQ</sequence>
<dbReference type="PANTHER" id="PTHR35936">
    <property type="entry name" value="MEMBRANE-BOUND LYTIC MUREIN TRANSGLYCOSYLASE F"/>
    <property type="match status" value="1"/>
</dbReference>
<protein>
    <recommendedName>
        <fullName evidence="3">Solute-binding protein family 3/N-terminal domain-containing protein</fullName>
    </recommendedName>
</protein>
<proteinExistence type="predicted"/>
<dbReference type="Pfam" id="PF00497">
    <property type="entry name" value="SBP_bac_3"/>
    <property type="match status" value="1"/>
</dbReference>
<evidence type="ECO:0000313" key="4">
    <source>
        <dbReference type="EMBL" id="OKH50679.1"/>
    </source>
</evidence>
<evidence type="ECO:0000256" key="2">
    <source>
        <dbReference type="SAM" id="SignalP"/>
    </source>
</evidence>
<reference evidence="4 5" key="1">
    <citation type="submission" date="2016-11" db="EMBL/GenBank/DDBJ databases">
        <title>Draft Genome Sequences of Nine Cyanobacterial Strains from Diverse Habitats.</title>
        <authorList>
            <person name="Zhu T."/>
            <person name="Hou S."/>
            <person name="Lu X."/>
            <person name="Hess W.R."/>
        </authorList>
    </citation>
    <scope>NUCLEOTIDE SEQUENCE [LARGE SCALE GENOMIC DNA]</scope>
    <source>
        <strain evidence="4 5">NIES-30</strain>
    </source>
</reference>
<feature type="signal peptide" evidence="2">
    <location>
        <begin position="1"/>
        <end position="20"/>
    </location>
</feature>
<evidence type="ECO:0000313" key="5">
    <source>
        <dbReference type="Proteomes" id="UP000185557"/>
    </source>
</evidence>
<feature type="chain" id="PRO_5013250899" description="Solute-binding protein family 3/N-terminal domain-containing protein" evidence="2">
    <location>
        <begin position="21"/>
        <end position="281"/>
    </location>
</feature>
<accession>A0A1U7JAH4</accession>
<evidence type="ECO:0000259" key="3">
    <source>
        <dbReference type="SMART" id="SM00062"/>
    </source>
</evidence>
<keyword evidence="5" id="KW-1185">Reference proteome</keyword>
<dbReference type="EMBL" id="MRCG01000001">
    <property type="protein sequence ID" value="OKH50679.1"/>
    <property type="molecule type" value="Genomic_DNA"/>
</dbReference>
<comment type="caution">
    <text evidence="4">The sequence shown here is derived from an EMBL/GenBank/DDBJ whole genome shotgun (WGS) entry which is preliminary data.</text>
</comment>
<evidence type="ECO:0000256" key="1">
    <source>
        <dbReference type="ARBA" id="ARBA00022729"/>
    </source>
</evidence>
<dbReference type="SUPFAM" id="SSF53850">
    <property type="entry name" value="Periplasmic binding protein-like II"/>
    <property type="match status" value="1"/>
</dbReference>
<dbReference type="Proteomes" id="UP000185557">
    <property type="component" value="Unassembled WGS sequence"/>
</dbReference>
<dbReference type="SMART" id="SM00062">
    <property type="entry name" value="PBPb"/>
    <property type="match status" value="1"/>
</dbReference>
<name>A0A1U7JAH4_9CYAN</name>
<dbReference type="STRING" id="549789.NIES30_00855"/>
<gene>
    <name evidence="4" type="ORF">NIES30_00855</name>
</gene>
<dbReference type="PANTHER" id="PTHR35936:SF19">
    <property type="entry name" value="AMINO-ACID-BINDING PROTEIN YXEM-RELATED"/>
    <property type="match status" value="1"/>
</dbReference>
<keyword evidence="1 2" id="KW-0732">Signal</keyword>
<dbReference type="CDD" id="cd13530">
    <property type="entry name" value="PBP2_peptides_like"/>
    <property type="match status" value="1"/>
</dbReference>
<organism evidence="4 5">
    <name type="scientific">Phormidium tenue NIES-30</name>
    <dbReference type="NCBI Taxonomy" id="549789"/>
    <lineage>
        <taxon>Bacteria</taxon>
        <taxon>Bacillati</taxon>
        <taxon>Cyanobacteriota</taxon>
        <taxon>Cyanophyceae</taxon>
        <taxon>Oscillatoriophycideae</taxon>
        <taxon>Oscillatoriales</taxon>
        <taxon>Oscillatoriaceae</taxon>
        <taxon>Phormidium</taxon>
    </lineage>
</organism>
<feature type="domain" description="Solute-binding protein family 3/N-terminal" evidence="3">
    <location>
        <begin position="39"/>
        <end position="276"/>
    </location>
</feature>
<dbReference type="Gene3D" id="3.40.190.10">
    <property type="entry name" value="Periplasmic binding protein-like II"/>
    <property type="match status" value="2"/>
</dbReference>